<dbReference type="InterPro" id="IPR036388">
    <property type="entry name" value="WH-like_DNA-bd_sf"/>
</dbReference>
<dbReference type="Proteomes" id="UP000282674">
    <property type="component" value="Unassembled WGS sequence"/>
</dbReference>
<dbReference type="SUPFAM" id="SSF46785">
    <property type="entry name" value="Winged helix' DNA-binding domain"/>
    <property type="match status" value="1"/>
</dbReference>
<sequence>MLDGGGERRDPEHGCHRGDDAEDDCGQALPGVHTGMFRPEGGPSPRPLVMPDRHYRYGMDVSTRSLRYFVAVAEELHFTRAAERLYVAQPALSKAVRRLEEELGTALFVRSRHSVALTEAGRSLLPVARTAVEALDDWERQARADRDAAARMLQVGYHSAVSPALLRDVTERFAALRPDLRIELRLNDWDDPAGTVLSGRDRAALLRLPVPGANLLDHVVIVREGRCVVLPEGHRLAGRASVRLADLRDETFVALPSSSGPLREHWLALDGLGTLPRIGVEVHNSEDYFLAIQSGRGIAMVAEMTARVYRRPGVVYRPVEDAPEAELAVVWPRGDADPVLRDFVRACVEATESY</sequence>
<dbReference type="Gene3D" id="3.40.190.10">
    <property type="entry name" value="Periplasmic binding protein-like II"/>
    <property type="match status" value="2"/>
</dbReference>
<evidence type="ECO:0000256" key="5">
    <source>
        <dbReference type="SAM" id="MobiDB-lite"/>
    </source>
</evidence>
<evidence type="ECO:0000256" key="1">
    <source>
        <dbReference type="ARBA" id="ARBA00009437"/>
    </source>
</evidence>
<comment type="caution">
    <text evidence="7">The sequence shown here is derived from an EMBL/GenBank/DDBJ whole genome shotgun (WGS) entry which is preliminary data.</text>
</comment>
<dbReference type="EMBL" id="RFFG01000071">
    <property type="protein sequence ID" value="RMI39252.1"/>
    <property type="molecule type" value="Genomic_DNA"/>
</dbReference>
<dbReference type="FunFam" id="1.10.10.10:FF:000001">
    <property type="entry name" value="LysR family transcriptional regulator"/>
    <property type="match status" value="1"/>
</dbReference>
<feature type="compositionally biased region" description="Basic and acidic residues" evidence="5">
    <location>
        <begin position="1"/>
        <end position="19"/>
    </location>
</feature>
<feature type="region of interest" description="Disordered" evidence="5">
    <location>
        <begin position="1"/>
        <end position="49"/>
    </location>
</feature>
<evidence type="ECO:0000313" key="8">
    <source>
        <dbReference type="Proteomes" id="UP000282674"/>
    </source>
</evidence>
<dbReference type="InterPro" id="IPR036390">
    <property type="entry name" value="WH_DNA-bd_sf"/>
</dbReference>
<dbReference type="PANTHER" id="PTHR30346:SF0">
    <property type="entry name" value="HCA OPERON TRANSCRIPTIONAL ACTIVATOR HCAR"/>
    <property type="match status" value="1"/>
</dbReference>
<proteinExistence type="inferred from homology"/>
<dbReference type="Pfam" id="PF03466">
    <property type="entry name" value="LysR_substrate"/>
    <property type="match status" value="1"/>
</dbReference>
<accession>A0A3M2LPK2</accession>
<dbReference type="CDD" id="cd08414">
    <property type="entry name" value="PBP2_LTTR_aromatics_like"/>
    <property type="match status" value="1"/>
</dbReference>
<evidence type="ECO:0000259" key="6">
    <source>
        <dbReference type="PROSITE" id="PS50931"/>
    </source>
</evidence>
<evidence type="ECO:0000313" key="7">
    <source>
        <dbReference type="EMBL" id="RMI39252.1"/>
    </source>
</evidence>
<reference evidence="7 8" key="1">
    <citation type="submission" date="2018-10" db="EMBL/GenBank/DDBJ databases">
        <title>Isolation from soil.</title>
        <authorList>
            <person name="Hu J."/>
        </authorList>
    </citation>
    <scope>NUCLEOTIDE SEQUENCE [LARGE SCALE GENOMIC DNA]</scope>
    <source>
        <strain evidence="7 8">NEAU-Ht49</strain>
    </source>
</reference>
<dbReference type="PANTHER" id="PTHR30346">
    <property type="entry name" value="TRANSCRIPTIONAL DUAL REGULATOR HCAR-RELATED"/>
    <property type="match status" value="1"/>
</dbReference>
<protein>
    <submittedName>
        <fullName evidence="7">LysR family transcriptional regulator</fullName>
    </submittedName>
</protein>
<organism evidence="7 8">
    <name type="scientific">Actinomadura harenae</name>
    <dbReference type="NCBI Taxonomy" id="2483351"/>
    <lineage>
        <taxon>Bacteria</taxon>
        <taxon>Bacillati</taxon>
        <taxon>Actinomycetota</taxon>
        <taxon>Actinomycetes</taxon>
        <taxon>Streptosporangiales</taxon>
        <taxon>Thermomonosporaceae</taxon>
        <taxon>Actinomadura</taxon>
    </lineage>
</organism>
<dbReference type="SUPFAM" id="SSF53850">
    <property type="entry name" value="Periplasmic binding protein-like II"/>
    <property type="match status" value="1"/>
</dbReference>
<dbReference type="PROSITE" id="PS50931">
    <property type="entry name" value="HTH_LYSR"/>
    <property type="match status" value="1"/>
</dbReference>
<comment type="similarity">
    <text evidence="1">Belongs to the LysR transcriptional regulatory family.</text>
</comment>
<name>A0A3M2LPK2_9ACTN</name>
<dbReference type="AlphaFoldDB" id="A0A3M2LPK2"/>
<evidence type="ECO:0000256" key="2">
    <source>
        <dbReference type="ARBA" id="ARBA00023015"/>
    </source>
</evidence>
<evidence type="ECO:0000256" key="4">
    <source>
        <dbReference type="ARBA" id="ARBA00023163"/>
    </source>
</evidence>
<keyword evidence="4" id="KW-0804">Transcription</keyword>
<dbReference type="Gene3D" id="1.10.10.10">
    <property type="entry name" value="Winged helix-like DNA-binding domain superfamily/Winged helix DNA-binding domain"/>
    <property type="match status" value="1"/>
</dbReference>
<dbReference type="GO" id="GO:0032993">
    <property type="term" value="C:protein-DNA complex"/>
    <property type="evidence" value="ECO:0007669"/>
    <property type="project" value="TreeGrafter"/>
</dbReference>
<keyword evidence="3" id="KW-0238">DNA-binding</keyword>
<dbReference type="GO" id="GO:0003700">
    <property type="term" value="F:DNA-binding transcription factor activity"/>
    <property type="evidence" value="ECO:0007669"/>
    <property type="project" value="InterPro"/>
</dbReference>
<dbReference type="Pfam" id="PF00126">
    <property type="entry name" value="HTH_1"/>
    <property type="match status" value="1"/>
</dbReference>
<feature type="domain" description="HTH lysR-type" evidence="6">
    <location>
        <begin position="61"/>
        <end position="118"/>
    </location>
</feature>
<dbReference type="InterPro" id="IPR000847">
    <property type="entry name" value="LysR_HTH_N"/>
</dbReference>
<keyword evidence="8" id="KW-1185">Reference proteome</keyword>
<keyword evidence="2" id="KW-0805">Transcription regulation</keyword>
<gene>
    <name evidence="7" type="ORF">EBO15_30345</name>
</gene>
<evidence type="ECO:0000256" key="3">
    <source>
        <dbReference type="ARBA" id="ARBA00023125"/>
    </source>
</evidence>
<dbReference type="InterPro" id="IPR005119">
    <property type="entry name" value="LysR_subst-bd"/>
</dbReference>
<dbReference type="GO" id="GO:0003677">
    <property type="term" value="F:DNA binding"/>
    <property type="evidence" value="ECO:0007669"/>
    <property type="project" value="UniProtKB-KW"/>
</dbReference>
<dbReference type="PRINTS" id="PR00039">
    <property type="entry name" value="HTHLYSR"/>
</dbReference>